<dbReference type="AlphaFoldDB" id="A0A031LVB6"/>
<dbReference type="PANTHER" id="PTHR34236">
    <property type="entry name" value="DIMETHYL SULFOXIDE REDUCTASE TRANSCRIPTIONAL ACTIVATOR"/>
    <property type="match status" value="1"/>
</dbReference>
<dbReference type="InterPro" id="IPR007050">
    <property type="entry name" value="HTH_bacterioopsin"/>
</dbReference>
<organism evidence="2 3">
    <name type="scientific">Candidatus Acidianus copahuensis</name>
    <dbReference type="NCBI Taxonomy" id="1160895"/>
    <lineage>
        <taxon>Archaea</taxon>
        <taxon>Thermoproteota</taxon>
        <taxon>Thermoprotei</taxon>
        <taxon>Sulfolobales</taxon>
        <taxon>Sulfolobaceae</taxon>
        <taxon>Acidianus</taxon>
    </lineage>
</organism>
<protein>
    <recommendedName>
        <fullName evidence="1">HTH bat-type domain-containing protein</fullName>
    </recommendedName>
</protein>
<evidence type="ECO:0000313" key="2">
    <source>
        <dbReference type="EMBL" id="EZQ11434.1"/>
    </source>
</evidence>
<evidence type="ECO:0000259" key="1">
    <source>
        <dbReference type="Pfam" id="PF04967"/>
    </source>
</evidence>
<dbReference type="Proteomes" id="UP000024332">
    <property type="component" value="Unassembled WGS sequence"/>
</dbReference>
<gene>
    <name evidence="2" type="ORF">CM19_01305</name>
</gene>
<reference evidence="2 3" key="1">
    <citation type="submission" date="2014-03" db="EMBL/GenBank/DDBJ databases">
        <title>Draft genome sequence of the novel thermoacidophilic archaea Acidianus copahuensis ALE1 strain, isolated from Copahue volcanic area in Neuquen Argentina.</title>
        <authorList>
            <person name="Urbieta M.S."/>
            <person name="Rascovan N."/>
            <person name="Castro C."/>
            <person name="Revale S."/>
            <person name="Giaveno M.A."/>
            <person name="Vazquez M.P."/>
            <person name="Donati E.R."/>
        </authorList>
    </citation>
    <scope>NUCLEOTIDE SEQUENCE [LARGE SCALE GENOMIC DNA]</scope>
    <source>
        <strain evidence="2 3">ALE1</strain>
    </source>
</reference>
<dbReference type="Pfam" id="PF04967">
    <property type="entry name" value="HTH_10"/>
    <property type="match status" value="1"/>
</dbReference>
<proteinExistence type="predicted"/>
<dbReference type="EMBL" id="JFZT01000015">
    <property type="protein sequence ID" value="EZQ11434.1"/>
    <property type="molecule type" value="Genomic_DNA"/>
</dbReference>
<feature type="domain" description="HTH bat-type" evidence="1">
    <location>
        <begin position="138"/>
        <end position="184"/>
    </location>
</feature>
<evidence type="ECO:0000313" key="3">
    <source>
        <dbReference type="Proteomes" id="UP000024332"/>
    </source>
</evidence>
<sequence>MRSSLAVSNPSIDTNFEDFVFNAPSKDIAFHLIRTIKKHKNIYKIVSFKRIGRMTYEMSFLGSYSNSIRKIMLDNGIMVKFLIVYDGLEKYSFIAPEWINWDNLKGELRGVARIYDLDVKRVNSTTSSDLMSLSLEDEETLLLAFKRGFFDEPRKVDLNGLASELGLSKSTVNSKIKKGIRKILSVYFSGISAKDVK</sequence>
<keyword evidence="3" id="KW-1185">Reference proteome</keyword>
<name>A0A031LVB6_9CREN</name>
<accession>A0A031LVB6</accession>
<comment type="caution">
    <text evidence="2">The sequence shown here is derived from an EMBL/GenBank/DDBJ whole genome shotgun (WGS) entry which is preliminary data.</text>
</comment>
<dbReference type="PANTHER" id="PTHR34236:SF1">
    <property type="entry name" value="DIMETHYL SULFOXIDE REDUCTASE TRANSCRIPTIONAL ACTIVATOR"/>
    <property type="match status" value="1"/>
</dbReference>